<keyword evidence="1" id="KW-0472">Membrane</keyword>
<protein>
    <submittedName>
        <fullName evidence="2">Uncharacterized protein</fullName>
    </submittedName>
</protein>
<feature type="transmembrane region" description="Helical" evidence="1">
    <location>
        <begin position="13"/>
        <end position="32"/>
    </location>
</feature>
<feature type="transmembrane region" description="Helical" evidence="1">
    <location>
        <begin position="142"/>
        <end position="160"/>
    </location>
</feature>
<feature type="transmembrane region" description="Helical" evidence="1">
    <location>
        <begin position="52"/>
        <end position="76"/>
    </location>
</feature>
<keyword evidence="1" id="KW-1133">Transmembrane helix</keyword>
<feature type="transmembrane region" description="Helical" evidence="1">
    <location>
        <begin position="318"/>
        <end position="343"/>
    </location>
</feature>
<feature type="transmembrane region" description="Helical" evidence="1">
    <location>
        <begin position="172"/>
        <end position="194"/>
    </location>
</feature>
<feature type="transmembrane region" description="Helical" evidence="1">
    <location>
        <begin position="118"/>
        <end position="136"/>
    </location>
</feature>
<evidence type="ECO:0000256" key="1">
    <source>
        <dbReference type="SAM" id="Phobius"/>
    </source>
</evidence>
<evidence type="ECO:0000313" key="2">
    <source>
        <dbReference type="EMBL" id="WNM56964.1"/>
    </source>
</evidence>
<keyword evidence="3" id="KW-1185">Reference proteome</keyword>
<gene>
    <name evidence="2" type="ORF">PP769_13380</name>
</gene>
<feature type="transmembrane region" description="Helical" evidence="1">
    <location>
        <begin position="251"/>
        <end position="272"/>
    </location>
</feature>
<sequence>MVDGFLLFTVLDVWRMVLPLGLTLLLLMTDLLCRWQSDSPHQGLRDVLSPLVLRLTIGLLVLSGIVGLLVPALLGYPLPESHLAGGPWSYEEILGFMLGGICLWKSRPEECPGGNSGLVWLACASMLIFGAGVVWIGRWDAMAHEGYVGGGWFLLGVSTVDWTRVIPKSLHLLFASLAAGGLVVTLLGLLGWTGASNGSASTILSPYPPSDERVRYGVGWMLMGLVPQVLIGPWLFLVLGEVPRGGLIDGTGLPSVFFFVGVTTALLAMVLLNASFMVPQVKGLVWGGLICTVITLVLMGMIRYVMFLGTLQAQGIPIAIGNLTLFHLLTVLVLTGLVGAILVRWCVWPLAVLQAGSNRAGD</sequence>
<feature type="transmembrane region" description="Helical" evidence="1">
    <location>
        <begin position="214"/>
        <end position="239"/>
    </location>
</feature>
<accession>A0AA96G7R6</accession>
<keyword evidence="1" id="KW-0812">Transmembrane</keyword>
<dbReference type="RefSeq" id="WP_312640913.1">
    <property type="nucleotide sequence ID" value="NZ_CP116967.1"/>
</dbReference>
<dbReference type="AlphaFoldDB" id="A0AA96G7R6"/>
<evidence type="ECO:0000313" key="3">
    <source>
        <dbReference type="Proteomes" id="UP001302719"/>
    </source>
</evidence>
<feature type="transmembrane region" description="Helical" evidence="1">
    <location>
        <begin position="284"/>
        <end position="306"/>
    </location>
</feature>
<dbReference type="Proteomes" id="UP001302719">
    <property type="component" value="Chromosome"/>
</dbReference>
<name>A0AA96G7R6_9BACT</name>
<reference evidence="2 3" key="1">
    <citation type="submission" date="2023-01" db="EMBL/GenBank/DDBJ databases">
        <title>Cultivation and genomic characterization of new, ubiquitous marine nitrite-oxidizing bacteria from the Nitrospirales.</title>
        <authorList>
            <person name="Mueller A.J."/>
            <person name="Daebeler A."/>
            <person name="Herbold C.W."/>
            <person name="Kirkegaard R.H."/>
            <person name="Daims H."/>
        </authorList>
    </citation>
    <scope>NUCLEOTIDE SEQUENCE [LARGE SCALE GENOMIC DNA]</scope>
    <source>
        <strain evidence="2 3">VA</strain>
    </source>
</reference>
<dbReference type="KEGG" id="nall:PP769_13380"/>
<organism evidence="2 3">
    <name type="scientific">Candidatus Nitrospira allomarina</name>
    <dbReference type="NCBI Taxonomy" id="3020900"/>
    <lineage>
        <taxon>Bacteria</taxon>
        <taxon>Pseudomonadati</taxon>
        <taxon>Nitrospirota</taxon>
        <taxon>Nitrospiria</taxon>
        <taxon>Nitrospirales</taxon>
        <taxon>Nitrospiraceae</taxon>
        <taxon>Nitrospira</taxon>
    </lineage>
</organism>
<proteinExistence type="predicted"/>
<dbReference type="EMBL" id="CP116967">
    <property type="protein sequence ID" value="WNM56964.1"/>
    <property type="molecule type" value="Genomic_DNA"/>
</dbReference>